<organism evidence="1 2">
    <name type="scientific">Paenibacillus psychroresistens</name>
    <dbReference type="NCBI Taxonomy" id="1778678"/>
    <lineage>
        <taxon>Bacteria</taxon>
        <taxon>Bacillati</taxon>
        <taxon>Bacillota</taxon>
        <taxon>Bacilli</taxon>
        <taxon>Bacillales</taxon>
        <taxon>Paenibacillaceae</taxon>
        <taxon>Paenibacillus</taxon>
    </lineage>
</organism>
<dbReference type="EMBL" id="CP034235">
    <property type="protein sequence ID" value="QGQ97562.1"/>
    <property type="molecule type" value="Genomic_DNA"/>
</dbReference>
<accession>A0A6B8RPE5</accession>
<reference evidence="2" key="1">
    <citation type="submission" date="2018-11" db="EMBL/GenBank/DDBJ databases">
        <title>Complete genome sequence of Paenibacillus sp. ML311-T8.</title>
        <authorList>
            <person name="Nam Y.-D."/>
            <person name="Kang J."/>
            <person name="Chung W.-H."/>
            <person name="Park Y.S."/>
        </authorList>
    </citation>
    <scope>NUCLEOTIDE SEQUENCE [LARGE SCALE GENOMIC DNA]</scope>
    <source>
        <strain evidence="2">ML311-T8</strain>
    </source>
</reference>
<keyword evidence="2" id="KW-1185">Reference proteome</keyword>
<gene>
    <name evidence="1" type="ORF">EHS13_23060</name>
</gene>
<dbReference type="KEGG" id="ppsc:EHS13_23060"/>
<dbReference type="Proteomes" id="UP000426246">
    <property type="component" value="Chromosome"/>
</dbReference>
<sequence>MNIRTAFIGTGTLFILFSGVFEAMALSQNDNTKTRVDIVQSTPVETALIPSSSPDIEKDQLTSSVFTQEKIDKVYKAANMKPPESTNLPKDNSKEAQPSLDWIKDLRVDLESFNMNAADKDLANSAILLSKKWHNQVDQSHSEAFFGKKDNSDELFSLNSKINFLKTSGNRILDELDGDGQGKDFFIQSNSDDIKATIKQIKRITSQLVN</sequence>
<dbReference type="RefSeq" id="WP_155702667.1">
    <property type="nucleotide sequence ID" value="NZ_CP034235.1"/>
</dbReference>
<evidence type="ECO:0000313" key="1">
    <source>
        <dbReference type="EMBL" id="QGQ97562.1"/>
    </source>
</evidence>
<dbReference type="AlphaFoldDB" id="A0A6B8RPE5"/>
<evidence type="ECO:0000313" key="2">
    <source>
        <dbReference type="Proteomes" id="UP000426246"/>
    </source>
</evidence>
<protein>
    <submittedName>
        <fullName evidence="1">Uncharacterized protein</fullName>
    </submittedName>
</protein>
<proteinExistence type="predicted"/>
<name>A0A6B8RPE5_9BACL</name>